<feature type="compositionally biased region" description="Low complexity" evidence="1">
    <location>
        <begin position="196"/>
        <end position="215"/>
    </location>
</feature>
<feature type="region of interest" description="Disordered" evidence="1">
    <location>
        <begin position="195"/>
        <end position="216"/>
    </location>
</feature>
<feature type="compositionally biased region" description="Acidic residues" evidence="1">
    <location>
        <begin position="36"/>
        <end position="45"/>
    </location>
</feature>
<dbReference type="EMBL" id="CVQH01023283">
    <property type="protein sequence ID" value="CRK34871.1"/>
    <property type="molecule type" value="Genomic_DNA"/>
</dbReference>
<evidence type="ECO:0000313" key="5">
    <source>
        <dbReference type="Proteomes" id="UP000044602"/>
    </source>
</evidence>
<reference evidence="5 6" key="1">
    <citation type="submission" date="2015-05" db="EMBL/GenBank/DDBJ databases">
        <authorList>
            <person name="Fogelqvist Johan"/>
        </authorList>
    </citation>
    <scope>NUCLEOTIDE SEQUENCE [LARGE SCALE GENOMIC DNA]</scope>
    <source>
        <strain evidence="3">VL1</strain>
        <strain evidence="4">VL2</strain>
    </source>
</reference>
<evidence type="ECO:0000256" key="1">
    <source>
        <dbReference type="SAM" id="MobiDB-lite"/>
    </source>
</evidence>
<dbReference type="AlphaFoldDB" id="A0A0G4MKV4"/>
<evidence type="ECO:0000313" key="4">
    <source>
        <dbReference type="EMBL" id="CRK38028.1"/>
    </source>
</evidence>
<evidence type="ECO:0000313" key="3">
    <source>
        <dbReference type="EMBL" id="CRK34871.1"/>
    </source>
</evidence>
<feature type="chain" id="PRO_5007404837" evidence="2">
    <location>
        <begin position="22"/>
        <end position="242"/>
    </location>
</feature>
<keyword evidence="5" id="KW-1185">Reference proteome</keyword>
<accession>A0A0G4MKV4</accession>
<evidence type="ECO:0000313" key="6">
    <source>
        <dbReference type="Proteomes" id="UP000045706"/>
    </source>
</evidence>
<dbReference type="EMBL" id="CVQI01031001">
    <property type="protein sequence ID" value="CRK38028.1"/>
    <property type="molecule type" value="Genomic_DNA"/>
</dbReference>
<organism evidence="3 5">
    <name type="scientific">Verticillium longisporum</name>
    <name type="common">Verticillium dahliae var. longisporum</name>
    <dbReference type="NCBI Taxonomy" id="100787"/>
    <lineage>
        <taxon>Eukaryota</taxon>
        <taxon>Fungi</taxon>
        <taxon>Dikarya</taxon>
        <taxon>Ascomycota</taxon>
        <taxon>Pezizomycotina</taxon>
        <taxon>Sordariomycetes</taxon>
        <taxon>Hypocreomycetidae</taxon>
        <taxon>Glomerellales</taxon>
        <taxon>Plectosphaerellaceae</taxon>
        <taxon>Verticillium</taxon>
    </lineage>
</organism>
<keyword evidence="2" id="KW-0732">Signal</keyword>
<proteinExistence type="predicted"/>
<sequence>MHHSSLFILGFLTATATASQAISPNPLQSLSKRQDDADEPGEDGEFLGGDLGVCIEGMNDVFEADAPKPAPALSEWMEANPFTTPSESSGPGGVWCTMTYPASLSELVTPFYSSHTSWWSSISSALGGTFTYECNNATLTANLIGNDQYEGCPDGYGVLFTGPGVTTFAPLDTVPSTPPSAARATPTSEALTSLVSENETTRPTTVTTTSPPEVTGANGASRLTGAAAAVIAAIGAIGALAL</sequence>
<dbReference type="Proteomes" id="UP000045706">
    <property type="component" value="Unassembled WGS sequence"/>
</dbReference>
<evidence type="ECO:0000256" key="2">
    <source>
        <dbReference type="SAM" id="SignalP"/>
    </source>
</evidence>
<protein>
    <submittedName>
        <fullName evidence="3">Uncharacterized protein</fullName>
    </submittedName>
</protein>
<feature type="signal peptide" evidence="2">
    <location>
        <begin position="1"/>
        <end position="21"/>
    </location>
</feature>
<name>A0A0G4MKV4_VERLO</name>
<gene>
    <name evidence="3" type="ORF">BN1708_016365</name>
    <name evidence="4" type="ORF">BN1723_015281</name>
</gene>
<feature type="region of interest" description="Disordered" evidence="1">
    <location>
        <begin position="25"/>
        <end position="46"/>
    </location>
</feature>
<dbReference type="Proteomes" id="UP000044602">
    <property type="component" value="Unassembled WGS sequence"/>
</dbReference>